<reference evidence="6" key="1">
    <citation type="submission" date="2016-04" db="EMBL/GenBank/DDBJ databases">
        <authorList>
            <person name="Tabuchi Yagui T.R."/>
        </authorList>
    </citation>
    <scope>NUCLEOTIDE SEQUENCE [LARGE SCALE GENOMIC DNA]</scope>
    <source>
        <strain evidence="6">NIES-26</strain>
    </source>
</reference>
<comment type="caution">
    <text evidence="6">The sequence shown here is derived from an EMBL/GenBank/DDBJ whole genome shotgun (WGS) entry which is preliminary data.</text>
</comment>
<dbReference type="InterPro" id="IPR002068">
    <property type="entry name" value="A-crystallin/Hsp20_dom"/>
</dbReference>
<accession>A0A367QUH3</accession>
<dbReference type="InterPro" id="IPR044587">
    <property type="entry name" value="HSP21-like"/>
</dbReference>
<dbReference type="PANTHER" id="PTHR46733">
    <property type="entry name" value="26.5 KDA HEAT SHOCK PROTEIN, MITOCHONDRIAL"/>
    <property type="match status" value="1"/>
</dbReference>
<dbReference type="AlphaFoldDB" id="A0A367QUH3"/>
<sequence>MAIVRWNPWREIDTLQRQINSLFEESLVPATSWERGFIRVPAAEISETDDAVHLKLEIPGLEAKDLDVQVTEKTVRVSGERKQETKTEDKGVTKSEFHYGQFQRVIPLPARIQNTNVTAEYKDGILNLTLPKTEAEKNKVVKVNLEEASA</sequence>
<dbReference type="GO" id="GO:0009408">
    <property type="term" value="P:response to heat"/>
    <property type="evidence" value="ECO:0007669"/>
    <property type="project" value="InterPro"/>
</dbReference>
<evidence type="ECO:0000313" key="7">
    <source>
        <dbReference type="Proteomes" id="UP000252107"/>
    </source>
</evidence>
<dbReference type="InterPro" id="IPR007052">
    <property type="entry name" value="CS_dom"/>
</dbReference>
<comment type="similarity">
    <text evidence="2 3">Belongs to the small heat shock protein (HSP20) family.</text>
</comment>
<dbReference type="InterPro" id="IPR008978">
    <property type="entry name" value="HSP20-like_chaperone"/>
</dbReference>
<name>A0A367QUH3_9NOSO</name>
<dbReference type="Pfam" id="PF00011">
    <property type="entry name" value="HSP20"/>
    <property type="match status" value="1"/>
</dbReference>
<evidence type="ECO:0000259" key="5">
    <source>
        <dbReference type="PROSITE" id="PS51203"/>
    </source>
</evidence>
<dbReference type="PROSITE" id="PS01031">
    <property type="entry name" value="SHSP"/>
    <property type="match status" value="1"/>
</dbReference>
<evidence type="ECO:0000256" key="3">
    <source>
        <dbReference type="RuleBase" id="RU003616"/>
    </source>
</evidence>
<feature type="domain" description="CS" evidence="5">
    <location>
        <begin position="38"/>
        <end position="146"/>
    </location>
</feature>
<evidence type="ECO:0000256" key="1">
    <source>
        <dbReference type="ARBA" id="ARBA00023016"/>
    </source>
</evidence>
<proteinExistence type="inferred from homology"/>
<evidence type="ECO:0000256" key="2">
    <source>
        <dbReference type="PROSITE-ProRule" id="PRU00285"/>
    </source>
</evidence>
<gene>
    <name evidence="6" type="ORF">A6770_02035</name>
</gene>
<feature type="domain" description="SHSP" evidence="4">
    <location>
        <begin position="34"/>
        <end position="146"/>
    </location>
</feature>
<dbReference type="EMBL" id="LXQD01000306">
    <property type="protein sequence ID" value="RCJ26974.1"/>
    <property type="molecule type" value="Genomic_DNA"/>
</dbReference>
<evidence type="ECO:0000313" key="6">
    <source>
        <dbReference type="EMBL" id="RCJ26974.1"/>
    </source>
</evidence>
<evidence type="ECO:0000259" key="4">
    <source>
        <dbReference type="PROSITE" id="PS01031"/>
    </source>
</evidence>
<keyword evidence="7" id="KW-1185">Reference proteome</keyword>
<dbReference type="Gene3D" id="2.60.40.790">
    <property type="match status" value="1"/>
</dbReference>
<protein>
    <submittedName>
        <fullName evidence="6">Heat-shock protein</fullName>
    </submittedName>
</protein>
<dbReference type="CDD" id="cd06464">
    <property type="entry name" value="ACD_sHsps-like"/>
    <property type="match status" value="1"/>
</dbReference>
<dbReference type="PROSITE" id="PS51203">
    <property type="entry name" value="CS"/>
    <property type="match status" value="1"/>
</dbReference>
<keyword evidence="1" id="KW-0346">Stress response</keyword>
<dbReference type="PANTHER" id="PTHR46733:SF4">
    <property type="entry name" value="HEAT SHOCK PROTEIN 21, CHLOROPLASTIC"/>
    <property type="match status" value="1"/>
</dbReference>
<dbReference type="Proteomes" id="UP000252107">
    <property type="component" value="Unassembled WGS sequence"/>
</dbReference>
<organism evidence="6 7">
    <name type="scientific">Nostoc minutum NIES-26</name>
    <dbReference type="NCBI Taxonomy" id="1844469"/>
    <lineage>
        <taxon>Bacteria</taxon>
        <taxon>Bacillati</taxon>
        <taxon>Cyanobacteriota</taxon>
        <taxon>Cyanophyceae</taxon>
        <taxon>Nostocales</taxon>
        <taxon>Nostocaceae</taxon>
        <taxon>Nostoc</taxon>
    </lineage>
</organism>
<dbReference type="SUPFAM" id="SSF49764">
    <property type="entry name" value="HSP20-like chaperones"/>
    <property type="match status" value="1"/>
</dbReference>